<feature type="region of interest" description="Disordered" evidence="1">
    <location>
        <begin position="242"/>
        <end position="290"/>
    </location>
</feature>
<evidence type="ECO:0000313" key="5">
    <source>
        <dbReference type="Proteomes" id="UP000230002"/>
    </source>
</evidence>
<gene>
    <name evidence="4" type="ORF">GSI_06441</name>
</gene>
<proteinExistence type="predicted"/>
<dbReference type="STRING" id="1077348.A0A2G8SDD8"/>
<evidence type="ECO:0008006" key="6">
    <source>
        <dbReference type="Google" id="ProtNLM"/>
    </source>
</evidence>
<keyword evidence="2" id="KW-0472">Membrane</keyword>
<name>A0A2G8SDD8_9APHY</name>
<accession>A0A2G8SDD8</accession>
<dbReference type="EMBL" id="AYKW01000012">
    <property type="protein sequence ID" value="PIL31737.1"/>
    <property type="molecule type" value="Genomic_DNA"/>
</dbReference>
<keyword evidence="5" id="KW-1185">Reference proteome</keyword>
<comment type="caution">
    <text evidence="4">The sequence shown here is derived from an EMBL/GenBank/DDBJ whole genome shotgun (WGS) entry which is preliminary data.</text>
</comment>
<feature type="compositionally biased region" description="Low complexity" evidence="1">
    <location>
        <begin position="184"/>
        <end position="203"/>
    </location>
</feature>
<feature type="region of interest" description="Disordered" evidence="1">
    <location>
        <begin position="65"/>
        <end position="91"/>
    </location>
</feature>
<feature type="signal peptide" evidence="3">
    <location>
        <begin position="1"/>
        <end position="27"/>
    </location>
</feature>
<feature type="region of interest" description="Disordered" evidence="1">
    <location>
        <begin position="305"/>
        <end position="334"/>
    </location>
</feature>
<evidence type="ECO:0000256" key="1">
    <source>
        <dbReference type="SAM" id="MobiDB-lite"/>
    </source>
</evidence>
<feature type="compositionally biased region" description="Polar residues" evidence="1">
    <location>
        <begin position="173"/>
        <end position="183"/>
    </location>
</feature>
<dbReference type="AlphaFoldDB" id="A0A2G8SDD8"/>
<feature type="transmembrane region" description="Helical" evidence="2">
    <location>
        <begin position="211"/>
        <end position="231"/>
    </location>
</feature>
<feature type="compositionally biased region" description="Low complexity" evidence="1">
    <location>
        <begin position="268"/>
        <end position="281"/>
    </location>
</feature>
<keyword evidence="2" id="KW-1133">Transmembrane helix</keyword>
<protein>
    <recommendedName>
        <fullName evidence="6">Transporter</fullName>
    </recommendedName>
</protein>
<reference evidence="4 5" key="1">
    <citation type="journal article" date="2015" name="Sci. Rep.">
        <title>Chromosome-level genome map provides insights into diverse defense mechanisms in the medicinal fungus Ganoderma sinense.</title>
        <authorList>
            <person name="Zhu Y."/>
            <person name="Xu J."/>
            <person name="Sun C."/>
            <person name="Zhou S."/>
            <person name="Xu H."/>
            <person name="Nelson D.R."/>
            <person name="Qian J."/>
            <person name="Song J."/>
            <person name="Luo H."/>
            <person name="Xiang L."/>
            <person name="Li Y."/>
            <person name="Xu Z."/>
            <person name="Ji A."/>
            <person name="Wang L."/>
            <person name="Lu S."/>
            <person name="Hayward A."/>
            <person name="Sun W."/>
            <person name="Li X."/>
            <person name="Schwartz D.C."/>
            <person name="Wang Y."/>
            <person name="Chen S."/>
        </authorList>
    </citation>
    <scope>NUCLEOTIDE SEQUENCE [LARGE SCALE GENOMIC DNA]</scope>
    <source>
        <strain evidence="4 5">ZZ0214-1</strain>
    </source>
</reference>
<feature type="region of interest" description="Disordered" evidence="1">
    <location>
        <begin position="105"/>
        <end position="203"/>
    </location>
</feature>
<feature type="chain" id="PRO_5013735361" description="Transporter" evidence="3">
    <location>
        <begin position="28"/>
        <end position="345"/>
    </location>
</feature>
<feature type="compositionally biased region" description="Low complexity" evidence="1">
    <location>
        <begin position="105"/>
        <end position="172"/>
    </location>
</feature>
<evidence type="ECO:0000256" key="2">
    <source>
        <dbReference type="SAM" id="Phobius"/>
    </source>
</evidence>
<dbReference type="Proteomes" id="UP000230002">
    <property type="component" value="Unassembled WGS sequence"/>
</dbReference>
<feature type="compositionally biased region" description="Low complexity" evidence="1">
    <location>
        <begin position="74"/>
        <end position="91"/>
    </location>
</feature>
<sequence length="345" mass="35149">MFARNSKVALTFLCLVVALGLATVSEANSLVHSPRDHASLNRMIKKRIPEDSIFPIIPVVGAEGTSASAGTDKASATASNTPSTPSDSATAPILSLTIPSVSATSTSGAASATSTSSSSATSDTSSSSASSALTSTSSSSTVSTTSTSSSSTTTEAATPTQATPTDTQPSSTHTSTVLVTASDSSQPSATAGASTSSASSNNNTKITHTTLTVIIVIAASIGFLVLAWTLFRKWKLRPSSNFDDRMQPIDWQPTGPEESGLPSHRRANSAASHGSFHSSGHGHAGLDALPEHDFTAGASTLAPVGGYADLHRGPSPQPSMAQLHRGPSGTRADYAAYDYNSGMRY</sequence>
<dbReference type="OrthoDB" id="3261505at2759"/>
<evidence type="ECO:0000313" key="4">
    <source>
        <dbReference type="EMBL" id="PIL31737.1"/>
    </source>
</evidence>
<evidence type="ECO:0000256" key="3">
    <source>
        <dbReference type="SAM" id="SignalP"/>
    </source>
</evidence>
<keyword evidence="3" id="KW-0732">Signal</keyword>
<organism evidence="4 5">
    <name type="scientific">Ganoderma sinense ZZ0214-1</name>
    <dbReference type="NCBI Taxonomy" id="1077348"/>
    <lineage>
        <taxon>Eukaryota</taxon>
        <taxon>Fungi</taxon>
        <taxon>Dikarya</taxon>
        <taxon>Basidiomycota</taxon>
        <taxon>Agaricomycotina</taxon>
        <taxon>Agaricomycetes</taxon>
        <taxon>Polyporales</taxon>
        <taxon>Polyporaceae</taxon>
        <taxon>Ganoderma</taxon>
    </lineage>
</organism>
<keyword evidence="2" id="KW-0812">Transmembrane</keyword>